<dbReference type="RefSeq" id="WP_307349291.1">
    <property type="nucleotide sequence ID" value="NZ_JAUSVS010000003.1"/>
</dbReference>
<dbReference type="SUPFAM" id="SSF53850">
    <property type="entry name" value="Periplasmic binding protein-like II"/>
    <property type="match status" value="1"/>
</dbReference>
<evidence type="ECO:0000313" key="7">
    <source>
        <dbReference type="Proteomes" id="UP001228905"/>
    </source>
</evidence>
<protein>
    <submittedName>
        <fullName evidence="6">DNA-binding transcriptional LysR family regulator</fullName>
    </submittedName>
</protein>
<dbReference type="Pfam" id="PF00126">
    <property type="entry name" value="HTH_1"/>
    <property type="match status" value="1"/>
</dbReference>
<organism evidence="6 7">
    <name type="scientific">Caulobacter ginsengisoli</name>
    <dbReference type="NCBI Taxonomy" id="400775"/>
    <lineage>
        <taxon>Bacteria</taxon>
        <taxon>Pseudomonadati</taxon>
        <taxon>Pseudomonadota</taxon>
        <taxon>Alphaproteobacteria</taxon>
        <taxon>Caulobacterales</taxon>
        <taxon>Caulobacteraceae</taxon>
        <taxon>Caulobacter</taxon>
    </lineage>
</organism>
<dbReference type="Pfam" id="PF03466">
    <property type="entry name" value="LysR_substrate"/>
    <property type="match status" value="1"/>
</dbReference>
<evidence type="ECO:0000259" key="5">
    <source>
        <dbReference type="PROSITE" id="PS50931"/>
    </source>
</evidence>
<evidence type="ECO:0000256" key="3">
    <source>
        <dbReference type="ARBA" id="ARBA00023125"/>
    </source>
</evidence>
<evidence type="ECO:0000256" key="4">
    <source>
        <dbReference type="ARBA" id="ARBA00023163"/>
    </source>
</evidence>
<evidence type="ECO:0000256" key="2">
    <source>
        <dbReference type="ARBA" id="ARBA00023015"/>
    </source>
</evidence>
<dbReference type="Gene3D" id="1.10.10.10">
    <property type="entry name" value="Winged helix-like DNA-binding domain superfamily/Winged helix DNA-binding domain"/>
    <property type="match status" value="1"/>
</dbReference>
<keyword evidence="7" id="KW-1185">Reference proteome</keyword>
<evidence type="ECO:0000256" key="1">
    <source>
        <dbReference type="ARBA" id="ARBA00009437"/>
    </source>
</evidence>
<gene>
    <name evidence="6" type="ORF">QO010_002329</name>
</gene>
<keyword evidence="3 6" id="KW-0238">DNA-binding</keyword>
<accession>A0ABU0ITS4</accession>
<dbReference type="EMBL" id="JAUSVS010000003">
    <property type="protein sequence ID" value="MDQ0464548.1"/>
    <property type="molecule type" value="Genomic_DNA"/>
</dbReference>
<name>A0ABU0ITS4_9CAUL</name>
<dbReference type="Gene3D" id="3.40.190.290">
    <property type="match status" value="1"/>
</dbReference>
<dbReference type="InterPro" id="IPR036388">
    <property type="entry name" value="WH-like_DNA-bd_sf"/>
</dbReference>
<dbReference type="PANTHER" id="PTHR30537">
    <property type="entry name" value="HTH-TYPE TRANSCRIPTIONAL REGULATOR"/>
    <property type="match status" value="1"/>
</dbReference>
<sequence>MFDWDDLRLFLAAARAGSLTAAAQPLGVDAATVGRRVARLETALKATLFVRSSSGLQLTAAGAHLLEKGLNVEEAMQAAAAAGQPDVVGGTVRIGTAEGFGTAILAPALPALRRARPGLRIELAATSELLSPSRREVDLAVSLSAPGSPRLVVEPLTHYQLALYASPAYLQEFGAPDRLEALSAHALVGYVDDLIHAPELRYFDELGPGLRPTLASSSLRAQREIIAAGGGIGVLPCFLAQGLTCVLPQTLVLTRRFWISTHRDVAATARVRAVRAWLKDLVQARAADLAPFDLPGRP</sequence>
<dbReference type="GO" id="GO:0003677">
    <property type="term" value="F:DNA binding"/>
    <property type="evidence" value="ECO:0007669"/>
    <property type="project" value="UniProtKB-KW"/>
</dbReference>
<comment type="similarity">
    <text evidence="1">Belongs to the LysR transcriptional regulatory family.</text>
</comment>
<keyword evidence="4" id="KW-0804">Transcription</keyword>
<evidence type="ECO:0000313" key="6">
    <source>
        <dbReference type="EMBL" id="MDQ0464548.1"/>
    </source>
</evidence>
<comment type="caution">
    <text evidence="6">The sequence shown here is derived from an EMBL/GenBank/DDBJ whole genome shotgun (WGS) entry which is preliminary data.</text>
</comment>
<reference evidence="6 7" key="1">
    <citation type="submission" date="2023-07" db="EMBL/GenBank/DDBJ databases">
        <title>Genomic Encyclopedia of Type Strains, Phase IV (KMG-IV): sequencing the most valuable type-strain genomes for metagenomic binning, comparative biology and taxonomic classification.</title>
        <authorList>
            <person name="Goeker M."/>
        </authorList>
    </citation>
    <scope>NUCLEOTIDE SEQUENCE [LARGE SCALE GENOMIC DNA]</scope>
    <source>
        <strain evidence="6 7">DSM 18695</strain>
    </source>
</reference>
<dbReference type="SUPFAM" id="SSF46785">
    <property type="entry name" value="Winged helix' DNA-binding domain"/>
    <property type="match status" value="1"/>
</dbReference>
<dbReference type="InterPro" id="IPR058163">
    <property type="entry name" value="LysR-type_TF_proteobact-type"/>
</dbReference>
<keyword evidence="2" id="KW-0805">Transcription regulation</keyword>
<dbReference type="InterPro" id="IPR000847">
    <property type="entry name" value="LysR_HTH_N"/>
</dbReference>
<dbReference type="PROSITE" id="PS50931">
    <property type="entry name" value="HTH_LYSR"/>
    <property type="match status" value="1"/>
</dbReference>
<dbReference type="Proteomes" id="UP001228905">
    <property type="component" value="Unassembled WGS sequence"/>
</dbReference>
<feature type="domain" description="HTH lysR-type" evidence="5">
    <location>
        <begin position="2"/>
        <end position="59"/>
    </location>
</feature>
<dbReference type="InterPro" id="IPR036390">
    <property type="entry name" value="WH_DNA-bd_sf"/>
</dbReference>
<proteinExistence type="inferred from homology"/>
<dbReference type="InterPro" id="IPR005119">
    <property type="entry name" value="LysR_subst-bd"/>
</dbReference>
<dbReference type="PANTHER" id="PTHR30537:SF3">
    <property type="entry name" value="TRANSCRIPTIONAL REGULATORY PROTEIN"/>
    <property type="match status" value="1"/>
</dbReference>